<organism evidence="3 4">
    <name type="scientific">Hymenobacter jeollabukensis</name>
    <dbReference type="NCBI Taxonomy" id="2025313"/>
    <lineage>
        <taxon>Bacteria</taxon>
        <taxon>Pseudomonadati</taxon>
        <taxon>Bacteroidota</taxon>
        <taxon>Cytophagia</taxon>
        <taxon>Cytophagales</taxon>
        <taxon>Hymenobacteraceae</taxon>
        <taxon>Hymenobacter</taxon>
    </lineage>
</organism>
<evidence type="ECO:0000313" key="4">
    <source>
        <dbReference type="Proteomes" id="UP000305517"/>
    </source>
</evidence>
<evidence type="ECO:0000259" key="2">
    <source>
        <dbReference type="Pfam" id="PF08484"/>
    </source>
</evidence>
<feature type="domain" description="C-methyltransferase" evidence="2">
    <location>
        <begin position="279"/>
        <end position="438"/>
    </location>
</feature>
<feature type="domain" description="Methyltransferase putative zinc binding" evidence="1">
    <location>
        <begin position="38"/>
        <end position="99"/>
    </location>
</feature>
<keyword evidence="3" id="KW-0808">Transferase</keyword>
<dbReference type="EMBL" id="VAJM01000001">
    <property type="protein sequence ID" value="TLM97123.1"/>
    <property type="molecule type" value="Genomic_DNA"/>
</dbReference>
<dbReference type="InterPro" id="IPR029063">
    <property type="entry name" value="SAM-dependent_MTases_sf"/>
</dbReference>
<dbReference type="RefSeq" id="WP_138075366.1">
    <property type="nucleotide sequence ID" value="NZ_VAJM01000001.1"/>
</dbReference>
<dbReference type="InterPro" id="IPR038576">
    <property type="entry name" value="Methyltransf_Zn-bd_dom_put_sf"/>
</dbReference>
<dbReference type="AlphaFoldDB" id="A0A5R8WYL6"/>
<keyword evidence="4" id="KW-1185">Reference proteome</keyword>
<reference evidence="3 4" key="1">
    <citation type="submission" date="2019-05" db="EMBL/GenBank/DDBJ databases">
        <title>Hymenobacter edaphi sp. nov., isolated from abandoned arsenic-contaminated farmland soil.</title>
        <authorList>
            <person name="Nie L."/>
        </authorList>
    </citation>
    <scope>NUCLEOTIDE SEQUENCE [LARGE SCALE GENOMIC DNA]</scope>
    <source>
        <strain evidence="3 4">1-3-3-8</strain>
    </source>
</reference>
<keyword evidence="3" id="KW-0489">Methyltransferase</keyword>
<name>A0A5R8WYL6_9BACT</name>
<dbReference type="OrthoDB" id="9815644at2"/>
<dbReference type="Pfam" id="PF13489">
    <property type="entry name" value="Methyltransf_23"/>
    <property type="match status" value="1"/>
</dbReference>
<dbReference type="InterPro" id="IPR013630">
    <property type="entry name" value="Methyltransf_Zn-bd_dom_put"/>
</dbReference>
<dbReference type="Gene3D" id="6.20.50.110">
    <property type="entry name" value="Methyltransferase, zinc-binding domain"/>
    <property type="match status" value="1"/>
</dbReference>
<dbReference type="PANTHER" id="PTHR43861">
    <property type="entry name" value="TRANS-ACONITATE 2-METHYLTRANSFERASE-RELATED"/>
    <property type="match status" value="1"/>
</dbReference>
<dbReference type="Gene3D" id="3.40.50.150">
    <property type="entry name" value="Vaccinia Virus protein VP39"/>
    <property type="match status" value="1"/>
</dbReference>
<dbReference type="Pfam" id="PF08421">
    <property type="entry name" value="Methyltransf_13"/>
    <property type="match status" value="1"/>
</dbReference>
<protein>
    <submittedName>
        <fullName evidence="3">Class I SAM-dependent methyltransferase</fullName>
    </submittedName>
</protein>
<proteinExistence type="predicted"/>
<comment type="caution">
    <text evidence="3">The sequence shown here is derived from an EMBL/GenBank/DDBJ whole genome shotgun (WGS) entry which is preliminary data.</text>
</comment>
<accession>A0A5R8WYL6</accession>
<dbReference type="InterPro" id="IPR013691">
    <property type="entry name" value="MeTrfase_14"/>
</dbReference>
<dbReference type="GO" id="GO:0032259">
    <property type="term" value="P:methylation"/>
    <property type="evidence" value="ECO:0007669"/>
    <property type="project" value="UniProtKB-KW"/>
</dbReference>
<evidence type="ECO:0000313" key="3">
    <source>
        <dbReference type="EMBL" id="TLM97123.1"/>
    </source>
</evidence>
<evidence type="ECO:0000259" key="1">
    <source>
        <dbReference type="Pfam" id="PF08421"/>
    </source>
</evidence>
<dbReference type="GO" id="GO:0008168">
    <property type="term" value="F:methyltransferase activity"/>
    <property type="evidence" value="ECO:0007669"/>
    <property type="project" value="UniProtKB-KW"/>
</dbReference>
<dbReference type="Gene3D" id="6.10.250.3100">
    <property type="match status" value="1"/>
</dbReference>
<dbReference type="Proteomes" id="UP000305517">
    <property type="component" value="Unassembled WGS sequence"/>
</dbReference>
<dbReference type="Gene3D" id="3.40.50.720">
    <property type="entry name" value="NAD(P)-binding Rossmann-like Domain"/>
    <property type="match status" value="1"/>
</dbReference>
<dbReference type="SUPFAM" id="SSF53335">
    <property type="entry name" value="S-adenosyl-L-methionine-dependent methyltransferases"/>
    <property type="match status" value="1"/>
</dbReference>
<gene>
    <name evidence="3" type="ORF">FDY95_03785</name>
</gene>
<dbReference type="Pfam" id="PF08484">
    <property type="entry name" value="Methyltransf_14"/>
    <property type="match status" value="1"/>
</dbReference>
<sequence>MSVSLPSASAAPARPLLLGKARRLLTSSPVPAAAEPGCRFCGATLRTTFVDLGTSPLCEDLVRPEHFNRAEPVYPLHARVCGQCWLVQVGDFVRPEDIFRDEYPYFSSFSTSWLQHARRYTDEVTARFGIGPAQRVVEVASNDGYLLQYFLEKGVPVLGIEPAGNVADAARARGIETISKFFGRKTARQVALSHGQADLLIGNNVLAHVPDINDFVGGLPILLKAGGVITMEFPHLLRLIEGRQFDTIYHEHFSYLSLYTVERIFAHHGLTVFDVQELPTHGGSLRIFARHAADASQPVGERVGELRRREIEAGVCTEAFYTGFAETVKQAKRELLQFLIEAKNAGQTVVGYGAPGKGNTLLNYCGIRTDFLDYTVDANPHKHGLYLPGTRIPIYPPERIRQTRPDFVLILPWNLSTEIRQQMADIHDWGGRFVVPIPKVTVLD</sequence>
<dbReference type="PANTHER" id="PTHR43861:SF5">
    <property type="entry name" value="BLL5978 PROTEIN"/>
    <property type="match status" value="1"/>
</dbReference>